<keyword evidence="17" id="KW-1185">Reference proteome</keyword>
<keyword evidence="5" id="KW-0813">Transport</keyword>
<evidence type="ECO:0000256" key="9">
    <source>
        <dbReference type="ARBA" id="ARBA00022982"/>
    </source>
</evidence>
<accession>A0AAD9RZM8</accession>
<reference evidence="16" key="1">
    <citation type="submission" date="2021-08" db="EMBL/GenBank/DDBJ databases">
        <authorList>
            <person name="Misof B."/>
            <person name="Oliver O."/>
            <person name="Podsiadlowski L."/>
            <person name="Donath A."/>
            <person name="Peters R."/>
            <person name="Mayer C."/>
            <person name="Rust J."/>
            <person name="Gunkel S."/>
            <person name="Lesny P."/>
            <person name="Martin S."/>
            <person name="Oeyen J.P."/>
            <person name="Petersen M."/>
            <person name="Panagiotis P."/>
            <person name="Wilbrandt J."/>
            <person name="Tanja T."/>
        </authorList>
    </citation>
    <scope>NUCLEOTIDE SEQUENCE</scope>
    <source>
        <strain evidence="16">GBR_01_08_01A</strain>
        <tissue evidence="16">Thorax + abdomen</tissue>
    </source>
</reference>
<gene>
    <name evidence="16" type="ORF">KPH14_001594</name>
</gene>
<dbReference type="EMBL" id="JAIFRP010000002">
    <property type="protein sequence ID" value="KAK2588704.1"/>
    <property type="molecule type" value="Genomic_DNA"/>
</dbReference>
<dbReference type="GO" id="GO:0005743">
    <property type="term" value="C:mitochondrial inner membrane"/>
    <property type="evidence" value="ECO:0007669"/>
    <property type="project" value="UniProtKB-SubCell"/>
</dbReference>
<keyword evidence="7 15" id="KW-0812">Transmembrane</keyword>
<keyword evidence="12 15" id="KW-0472">Membrane</keyword>
<proteinExistence type="inferred from homology"/>
<evidence type="ECO:0000256" key="2">
    <source>
        <dbReference type="ARBA" id="ARBA00004298"/>
    </source>
</evidence>
<keyword evidence="10 15" id="KW-1133">Transmembrane helix</keyword>
<evidence type="ECO:0000256" key="10">
    <source>
        <dbReference type="ARBA" id="ARBA00022989"/>
    </source>
</evidence>
<evidence type="ECO:0000256" key="7">
    <source>
        <dbReference type="ARBA" id="ARBA00022692"/>
    </source>
</evidence>
<evidence type="ECO:0000256" key="6">
    <source>
        <dbReference type="ARBA" id="ARBA00022660"/>
    </source>
</evidence>
<dbReference type="Proteomes" id="UP001258017">
    <property type="component" value="Unassembled WGS sequence"/>
</dbReference>
<comment type="subcellular location">
    <subcellularLocation>
        <location evidence="2">Mitochondrion inner membrane</location>
        <topology evidence="2">Single-pass membrane protein</topology>
        <orientation evidence="2">Matrix side</orientation>
    </subcellularLocation>
</comment>
<evidence type="ECO:0000256" key="1">
    <source>
        <dbReference type="ARBA" id="ARBA00003195"/>
    </source>
</evidence>
<keyword evidence="6" id="KW-0679">Respiratory chain</keyword>
<dbReference type="InterPro" id="IPR017384">
    <property type="entry name" value="NADH_Ub_cplx-1_asu_su-1"/>
</dbReference>
<evidence type="ECO:0000256" key="11">
    <source>
        <dbReference type="ARBA" id="ARBA00023128"/>
    </source>
</evidence>
<sequence>MWYEILPTVAIIMAGVGLPNVMIYINQFAFGNPLRRTLEDPWNRRMFHRDTCLTDNPWAASAQGLKNIPDE</sequence>
<evidence type="ECO:0000313" key="16">
    <source>
        <dbReference type="EMBL" id="KAK2588704.1"/>
    </source>
</evidence>
<dbReference type="PANTHER" id="PTHR17098:SF2">
    <property type="entry name" value="NADH DEHYDROGENASE [UBIQUINONE] 1 ALPHA SUBCOMPLEX SUBUNIT 1"/>
    <property type="match status" value="1"/>
</dbReference>
<comment type="similarity">
    <text evidence="3">Belongs to the complex I NDUFA1 subunit family.</text>
</comment>
<protein>
    <recommendedName>
        <fullName evidence="4">NADH dehydrogenase [ubiquinone] 1 alpha subcomplex subunit 1</fullName>
    </recommendedName>
    <alternativeName>
        <fullName evidence="14">Complex I-MWFE</fullName>
    </alternativeName>
    <alternativeName>
        <fullName evidence="13">NADH-ubiquinone oxidoreductase MWFE subunit</fullName>
    </alternativeName>
</protein>
<comment type="function">
    <text evidence="1">Accessory subunit of the mitochondrial membrane respiratory chain NADH dehydrogenase (Complex I), that is believed not to be involved in catalysis. Complex I functions in the transfer of electrons from NADH to the respiratory chain. The immediate electron acceptor for the enzyme is believed to be ubiquinone.</text>
</comment>
<evidence type="ECO:0000256" key="15">
    <source>
        <dbReference type="SAM" id="Phobius"/>
    </source>
</evidence>
<evidence type="ECO:0000256" key="5">
    <source>
        <dbReference type="ARBA" id="ARBA00022448"/>
    </source>
</evidence>
<evidence type="ECO:0000256" key="3">
    <source>
        <dbReference type="ARBA" id="ARBA00009960"/>
    </source>
</evidence>
<dbReference type="AlphaFoldDB" id="A0AAD9RZM8"/>
<reference evidence="16" key="2">
    <citation type="journal article" date="2023" name="Commun. Biol.">
        <title>Intrasexual cuticular hydrocarbon dimorphism in a wasp sheds light on hydrocarbon biosynthesis genes in Hymenoptera.</title>
        <authorList>
            <person name="Moris V.C."/>
            <person name="Podsiadlowski L."/>
            <person name="Martin S."/>
            <person name="Oeyen J.P."/>
            <person name="Donath A."/>
            <person name="Petersen M."/>
            <person name="Wilbrandt J."/>
            <person name="Misof B."/>
            <person name="Liedtke D."/>
            <person name="Thamm M."/>
            <person name="Scheiner R."/>
            <person name="Schmitt T."/>
            <person name="Niehuis O."/>
        </authorList>
    </citation>
    <scope>NUCLEOTIDE SEQUENCE</scope>
    <source>
        <strain evidence="16">GBR_01_08_01A</strain>
    </source>
</reference>
<evidence type="ECO:0000256" key="14">
    <source>
        <dbReference type="ARBA" id="ARBA00033255"/>
    </source>
</evidence>
<keyword evidence="8" id="KW-0999">Mitochondrion inner membrane</keyword>
<evidence type="ECO:0000256" key="4">
    <source>
        <dbReference type="ARBA" id="ARBA00016392"/>
    </source>
</evidence>
<dbReference type="Pfam" id="PF15879">
    <property type="entry name" value="MWFE"/>
    <property type="match status" value="1"/>
</dbReference>
<evidence type="ECO:0000313" key="17">
    <source>
        <dbReference type="Proteomes" id="UP001258017"/>
    </source>
</evidence>
<keyword evidence="11" id="KW-0496">Mitochondrion</keyword>
<evidence type="ECO:0000256" key="8">
    <source>
        <dbReference type="ARBA" id="ARBA00022792"/>
    </source>
</evidence>
<organism evidence="16 17">
    <name type="scientific">Odynerus spinipes</name>
    <dbReference type="NCBI Taxonomy" id="1348599"/>
    <lineage>
        <taxon>Eukaryota</taxon>
        <taxon>Metazoa</taxon>
        <taxon>Ecdysozoa</taxon>
        <taxon>Arthropoda</taxon>
        <taxon>Hexapoda</taxon>
        <taxon>Insecta</taxon>
        <taxon>Pterygota</taxon>
        <taxon>Neoptera</taxon>
        <taxon>Endopterygota</taxon>
        <taxon>Hymenoptera</taxon>
        <taxon>Apocrita</taxon>
        <taxon>Aculeata</taxon>
        <taxon>Vespoidea</taxon>
        <taxon>Vespidae</taxon>
        <taxon>Eumeninae</taxon>
        <taxon>Odynerus</taxon>
    </lineage>
</organism>
<name>A0AAD9RZM8_9HYME</name>
<feature type="transmembrane region" description="Helical" evidence="15">
    <location>
        <begin position="6"/>
        <end position="26"/>
    </location>
</feature>
<keyword evidence="9" id="KW-0249">Electron transport</keyword>
<evidence type="ECO:0000256" key="13">
    <source>
        <dbReference type="ARBA" id="ARBA00029847"/>
    </source>
</evidence>
<evidence type="ECO:0000256" key="12">
    <source>
        <dbReference type="ARBA" id="ARBA00023136"/>
    </source>
</evidence>
<dbReference type="PANTHER" id="PTHR17098">
    <property type="entry name" value="NADH-UBIQUINONE OXIDOREDUCTASE MWFE SUBUNIT"/>
    <property type="match status" value="1"/>
</dbReference>
<comment type="caution">
    <text evidence="16">The sequence shown here is derived from an EMBL/GenBank/DDBJ whole genome shotgun (WGS) entry which is preliminary data.</text>
</comment>